<dbReference type="SUPFAM" id="SSF51445">
    <property type="entry name" value="(Trans)glycosidases"/>
    <property type="match status" value="1"/>
</dbReference>
<dbReference type="GeneID" id="11596010"/>
<dbReference type="SUPFAM" id="SSF74650">
    <property type="entry name" value="Galactose mutarotase-like"/>
    <property type="match status" value="1"/>
</dbReference>
<dbReference type="Gene3D" id="3.20.20.80">
    <property type="entry name" value="Glycosidases"/>
    <property type="match status" value="1"/>
</dbReference>
<dbReference type="Proteomes" id="UP000005867">
    <property type="component" value="Chromosome"/>
</dbReference>
<organism evidence="8 9">
    <name type="scientific">Pyrobaculum ferrireducens</name>
    <dbReference type="NCBI Taxonomy" id="1104324"/>
    <lineage>
        <taxon>Archaea</taxon>
        <taxon>Thermoproteota</taxon>
        <taxon>Thermoprotei</taxon>
        <taxon>Thermoproteales</taxon>
        <taxon>Thermoproteaceae</taxon>
        <taxon>Pyrobaculum</taxon>
    </lineage>
</organism>
<dbReference type="Pfam" id="PF01055">
    <property type="entry name" value="Glyco_hydro_31_2nd"/>
    <property type="match status" value="1"/>
</dbReference>
<feature type="domain" description="Glycosyl hydrolase family 31 C-terminal" evidence="7">
    <location>
        <begin position="530"/>
        <end position="612"/>
    </location>
</feature>
<dbReference type="Pfam" id="PF21365">
    <property type="entry name" value="Glyco_hydro_31_3rd"/>
    <property type="match status" value="1"/>
</dbReference>
<dbReference type="InterPro" id="IPR048395">
    <property type="entry name" value="Glyco_hydro_31_C"/>
</dbReference>
<protein>
    <submittedName>
        <fullName evidence="8">Alpha-glucosidase</fullName>
    </submittedName>
</protein>
<accession>G7VF55</accession>
<dbReference type="AlphaFoldDB" id="G7VF55"/>
<dbReference type="InterPro" id="IPR053497">
    <property type="entry name" value="GH31_Enzymes"/>
</dbReference>
<dbReference type="Gene3D" id="2.60.40.1180">
    <property type="entry name" value="Golgi alpha-mannosidase II"/>
    <property type="match status" value="1"/>
</dbReference>
<evidence type="ECO:0000256" key="1">
    <source>
        <dbReference type="ARBA" id="ARBA00007806"/>
    </source>
</evidence>
<dbReference type="OrthoDB" id="27033at2157"/>
<dbReference type="NCBIfam" id="NF040948">
    <property type="entry name" value="alpha_gluc_MalA"/>
    <property type="match status" value="1"/>
</dbReference>
<evidence type="ECO:0000313" key="9">
    <source>
        <dbReference type="Proteomes" id="UP000005867"/>
    </source>
</evidence>
<gene>
    <name evidence="8" type="ORF">P186_0210</name>
</gene>
<keyword evidence="2 4" id="KW-0378">Hydrolase</keyword>
<evidence type="ECO:0000313" key="8">
    <source>
        <dbReference type="EMBL" id="AET31671.1"/>
    </source>
</evidence>
<dbReference type="InterPro" id="IPR025887">
    <property type="entry name" value="Glyco_hydro_31_N_dom"/>
</dbReference>
<dbReference type="GO" id="GO:0004553">
    <property type="term" value="F:hydrolase activity, hydrolyzing O-glycosyl compounds"/>
    <property type="evidence" value="ECO:0007669"/>
    <property type="project" value="InterPro"/>
</dbReference>
<evidence type="ECO:0000256" key="2">
    <source>
        <dbReference type="ARBA" id="ARBA00022801"/>
    </source>
</evidence>
<dbReference type="Pfam" id="PF13802">
    <property type="entry name" value="Gal_mutarotas_2"/>
    <property type="match status" value="1"/>
</dbReference>
<evidence type="ECO:0000259" key="7">
    <source>
        <dbReference type="Pfam" id="PF21365"/>
    </source>
</evidence>
<comment type="similarity">
    <text evidence="1 4">Belongs to the glycosyl hydrolase 31 family.</text>
</comment>
<dbReference type="PANTHER" id="PTHR22762:SF120">
    <property type="entry name" value="HETEROGLYCAN GLUCOSIDASE 1"/>
    <property type="match status" value="1"/>
</dbReference>
<dbReference type="Gene3D" id="2.60.40.1760">
    <property type="entry name" value="glycosyl hydrolase (family 31)"/>
    <property type="match status" value="1"/>
</dbReference>
<dbReference type="InterPro" id="IPR017853">
    <property type="entry name" value="GH"/>
</dbReference>
<dbReference type="KEGG" id="pyr:P186_0210"/>
<sequence>MSLQVGKKSVKLTLGRQILTFDLPPGEPRPHATFDGRSLRASCCGVETELVVEQTRGGVAIRKRLGAREHVFGLGTRAYPPDRRRGRFVLFNNDLYGYQLGMDPLYASIPLLVFVEGGRAFGVAVNSPAYGVADIGATRYGEVVVEVEDMPEVYLFFGPAPLEVYETYSEATGRPFLPPRWAMGLHISRYSYEPQTAAAEVVKEVLEAAPVEAVYLDIDYMDRYKQFTWDFKKFPDPRGFVEEMHELGVRVVAIIDPYIKAEPGYKPFEKLLDCLLVTENDEIFLARGWPGLSALPDFLNPRCREAWAALVEEFVASFGIDGVWLDMNEPTVFNCDALATRSRIYALAGATPHPLTREELYCRAPRGAYHVFNGEKIPHEKVRGLYPYFEAEATYEALRRAGREPFILSRSGYLGIQKYAALWTGDVPSTWEGLRLTVMAVLGLSASGVPFVGADVGGFAGVGDYELVARWYQAAALFPLFRVHRDKATPDAELTRLPAKYRQMALEAVRLRLRLMPYLRHLAWAAHLHGYPIVRPLGLEFPDDEDAFKIHDEYMVGPHLLYAPILDKGARGRDVYLPRGAWLELETGRAHLGPSWVASESQMPLYIRAGSAVPTQEGLLIYGEGEWTIYTDEGPVRVERRGNSVKAGCRWRGIYILGEALVEVEVDGVRARGAAARIGTYVEQGDCGMSTT</sequence>
<keyword evidence="3 4" id="KW-0326">Glycosidase</keyword>
<keyword evidence="9" id="KW-1185">Reference proteome</keyword>
<dbReference type="HOGENOM" id="CLU_000631_7_2_2"/>
<dbReference type="CDD" id="cd14752">
    <property type="entry name" value="GH31_N"/>
    <property type="match status" value="1"/>
</dbReference>
<dbReference type="RefSeq" id="WP_014287499.1">
    <property type="nucleotide sequence ID" value="NC_016645.1"/>
</dbReference>
<evidence type="ECO:0000256" key="4">
    <source>
        <dbReference type="RuleBase" id="RU361185"/>
    </source>
</evidence>
<dbReference type="GO" id="GO:0030246">
    <property type="term" value="F:carbohydrate binding"/>
    <property type="evidence" value="ECO:0007669"/>
    <property type="project" value="InterPro"/>
</dbReference>
<evidence type="ECO:0000256" key="3">
    <source>
        <dbReference type="ARBA" id="ARBA00023295"/>
    </source>
</evidence>
<dbReference type="PANTHER" id="PTHR22762">
    <property type="entry name" value="ALPHA-GLUCOSIDASE"/>
    <property type="match status" value="1"/>
</dbReference>
<dbReference type="eggNOG" id="arCOG03663">
    <property type="taxonomic scope" value="Archaea"/>
</dbReference>
<evidence type="ECO:0000259" key="6">
    <source>
        <dbReference type="Pfam" id="PF13802"/>
    </source>
</evidence>
<name>G7VF55_9CREN</name>
<dbReference type="InterPro" id="IPR011013">
    <property type="entry name" value="Gal_mutarotase_sf_dom"/>
</dbReference>
<dbReference type="BioCyc" id="PSP1104324:GJSN-203-MONOMER"/>
<dbReference type="InterPro" id="IPR013780">
    <property type="entry name" value="Glyco_hydro_b"/>
</dbReference>
<dbReference type="InterPro" id="IPR030458">
    <property type="entry name" value="Glyco_hydro_31_AS"/>
</dbReference>
<dbReference type="GO" id="GO:0005975">
    <property type="term" value="P:carbohydrate metabolic process"/>
    <property type="evidence" value="ECO:0007669"/>
    <property type="project" value="InterPro"/>
</dbReference>
<evidence type="ECO:0000259" key="5">
    <source>
        <dbReference type="Pfam" id="PF01055"/>
    </source>
</evidence>
<feature type="domain" description="Glycoside hydrolase family 31 N-terminal" evidence="6">
    <location>
        <begin position="57"/>
        <end position="131"/>
    </location>
</feature>
<reference evidence="8 9" key="1">
    <citation type="journal article" date="2012" name="J. Bacteriol.">
        <title>Complete genome sequence of strain 1860, a crenarchaeon of the genus pyrobaculum able to grow with various electron acceptors.</title>
        <authorList>
            <person name="Mardanov A.V."/>
            <person name="Gumerov V.M."/>
            <person name="Slobodkina G.B."/>
            <person name="Beletsky A.V."/>
            <person name="Bonch-Osmolovskaya E.A."/>
            <person name="Ravin N.V."/>
            <person name="Skryabin K.G."/>
        </authorList>
    </citation>
    <scope>NUCLEOTIDE SEQUENCE [LARGE SCALE GENOMIC DNA]</scope>
    <source>
        <strain evidence="8 9">1860</strain>
    </source>
</reference>
<dbReference type="PROSITE" id="PS00129">
    <property type="entry name" value="GLYCOSYL_HYDROL_F31_1"/>
    <property type="match status" value="1"/>
</dbReference>
<dbReference type="SUPFAM" id="SSF51011">
    <property type="entry name" value="Glycosyl hydrolase domain"/>
    <property type="match status" value="1"/>
</dbReference>
<proteinExistence type="inferred from homology"/>
<dbReference type="CDD" id="cd06604">
    <property type="entry name" value="GH31_glucosidase_II_MalA"/>
    <property type="match status" value="1"/>
</dbReference>
<feature type="domain" description="Glycoside hydrolase family 31 TIM barrel" evidence="5">
    <location>
        <begin position="175"/>
        <end position="519"/>
    </location>
</feature>
<dbReference type="EMBL" id="CP003098">
    <property type="protein sequence ID" value="AET31671.1"/>
    <property type="molecule type" value="Genomic_DNA"/>
</dbReference>
<dbReference type="InterPro" id="IPR000322">
    <property type="entry name" value="Glyco_hydro_31_TIM"/>
</dbReference>
<dbReference type="STRING" id="1104324.P186_0210"/>